<name>A0AAE4R3X0_9ACTN</name>
<evidence type="ECO:0000259" key="5">
    <source>
        <dbReference type="Pfam" id="PF04586"/>
    </source>
</evidence>
<keyword evidence="3 8" id="KW-0645">Protease</keyword>
<accession>A0AAE4R3X0</accession>
<dbReference type="SUPFAM" id="SSF56563">
    <property type="entry name" value="Major capsid protein gp5"/>
    <property type="match status" value="1"/>
</dbReference>
<dbReference type="Gene3D" id="3.30.2400.10">
    <property type="entry name" value="Major capsid protein gp5"/>
    <property type="match status" value="1"/>
</dbReference>
<evidence type="ECO:0000313" key="10">
    <source>
        <dbReference type="Proteomes" id="UP001185922"/>
    </source>
</evidence>
<dbReference type="Pfam" id="PF05065">
    <property type="entry name" value="Phage_capsid"/>
    <property type="match status" value="1"/>
</dbReference>
<dbReference type="NCBIfam" id="TIGR01554">
    <property type="entry name" value="major_cap_HK97"/>
    <property type="match status" value="1"/>
</dbReference>
<keyword evidence="4" id="KW-0378">Hydrolase</keyword>
<reference evidence="8 9" key="1">
    <citation type="submission" date="2023-10" db="EMBL/GenBank/DDBJ databases">
        <title>Development of a sustainable strategy for remediation of hydrocarbon-contaminated territories based on the waste exchange concept.</title>
        <authorList>
            <person name="Krivoruchko A."/>
        </authorList>
    </citation>
    <scope>NUCLEOTIDE SEQUENCE</scope>
    <source>
        <strain evidence="7 9">IEGM 1266</strain>
        <strain evidence="8">IEGM 1279</strain>
    </source>
</reference>
<comment type="caution">
    <text evidence="8">The sequence shown here is derived from an EMBL/GenBank/DDBJ whole genome shotgun (WGS) entry which is preliminary data.</text>
</comment>
<sequence length="575" mass="60196">MQRKTLTVAGIKTAGLDEGTFEGYASVFDNVDSAGDIVRRGAFTKALGADQVVPLLWEHQAHDPRAFVGEVVEARETAEGLAIKGRFDLDTEQGAAAYRQVKGRRVTGLSIGYYVTKARRTDAGNELLDLDLAEISVVSRPANDRALVGAVKSAAGTPTAAARSALARTRHRLVKSALTEGTPMPLTARLERLTKGRDEQLALADSIIAGAEELKRDLTADEAADVEAATEKAADLDTQIKAAKADDDVLRAASDLAGAVGTPGAGDGTTDASGRLALTGRAGKAAAARIVKAIPERTRGVKALTAGATTSTILDSTVYNEGRPPTSLLDVLTTRTVTPTYSFLRQTTRTLNAAPVATGATKPTSPLTVTPVDGKLEVIAHISEQIPHYVLSDNTNLEQFVADEMLFGLHRAVEYQVLNGDGEGANLEGILETSGVIVQAFATNILTSIRKAITTLEAGGYSPQVLAISAADWEALELLSVTSGATDVRGLPVDAVTRKLFGVQAVVSNVLPAKTAALISNGAVAVDTDGNIETVWSDAVADDFAKNYVRCRVEGRFGVSVFRPAGIVKISTAAA</sequence>
<dbReference type="Pfam" id="PF04586">
    <property type="entry name" value="Peptidase_S78"/>
    <property type="match status" value="1"/>
</dbReference>
<dbReference type="Gene3D" id="3.30.2320.10">
    <property type="entry name" value="hypothetical protein PF0899 domain"/>
    <property type="match status" value="1"/>
</dbReference>
<protein>
    <submittedName>
        <fullName evidence="8">HK97 family phage prohead protease</fullName>
    </submittedName>
</protein>
<comment type="subcellular location">
    <subcellularLocation>
        <location evidence="1">Virion</location>
    </subcellularLocation>
</comment>
<proteinExistence type="predicted"/>
<feature type="domain" description="Phage capsid-like C-terminal" evidence="6">
    <location>
        <begin position="327"/>
        <end position="570"/>
    </location>
</feature>
<evidence type="ECO:0000256" key="3">
    <source>
        <dbReference type="ARBA" id="ARBA00022670"/>
    </source>
</evidence>
<dbReference type="GO" id="GO:0006508">
    <property type="term" value="P:proteolysis"/>
    <property type="evidence" value="ECO:0007669"/>
    <property type="project" value="UniProtKB-KW"/>
</dbReference>
<dbReference type="EMBL" id="JAWLKH010000007">
    <property type="protein sequence ID" value="MDV6312006.1"/>
    <property type="molecule type" value="Genomic_DNA"/>
</dbReference>
<gene>
    <name evidence="7" type="ORF">R3P94_12800</name>
    <name evidence="8" type="ORF">R3Q15_08895</name>
</gene>
<organism evidence="8 10">
    <name type="scientific">Gordonia amicalis</name>
    <dbReference type="NCBI Taxonomy" id="89053"/>
    <lineage>
        <taxon>Bacteria</taxon>
        <taxon>Bacillati</taxon>
        <taxon>Actinomycetota</taxon>
        <taxon>Actinomycetes</taxon>
        <taxon>Mycobacteriales</taxon>
        <taxon>Gordoniaceae</taxon>
        <taxon>Gordonia</taxon>
    </lineage>
</organism>
<evidence type="ECO:0000313" key="7">
    <source>
        <dbReference type="EMBL" id="MDV6308183.1"/>
    </source>
</evidence>
<evidence type="ECO:0000256" key="1">
    <source>
        <dbReference type="ARBA" id="ARBA00004328"/>
    </source>
</evidence>
<dbReference type="AlphaFoldDB" id="A0AAE4R3X0"/>
<evidence type="ECO:0000256" key="2">
    <source>
        <dbReference type="ARBA" id="ARBA00022612"/>
    </source>
</evidence>
<keyword evidence="9" id="KW-1185">Reference proteome</keyword>
<evidence type="ECO:0000256" key="4">
    <source>
        <dbReference type="ARBA" id="ARBA00022801"/>
    </source>
</evidence>
<dbReference type="InterPro" id="IPR024455">
    <property type="entry name" value="Phage_capsid"/>
</dbReference>
<dbReference type="RefSeq" id="WP_096272836.1">
    <property type="nucleotide sequence ID" value="NZ_JAPWIL010000034.1"/>
</dbReference>
<dbReference type="SUPFAM" id="SSF50789">
    <property type="entry name" value="Herpes virus serine proteinase, assemblin"/>
    <property type="match status" value="1"/>
</dbReference>
<keyword evidence="2" id="KW-1188">Viral release from host cell</keyword>
<dbReference type="EMBL" id="JAWLKI010000012">
    <property type="protein sequence ID" value="MDV6308183.1"/>
    <property type="molecule type" value="Genomic_DNA"/>
</dbReference>
<dbReference type="GO" id="GO:0008233">
    <property type="term" value="F:peptidase activity"/>
    <property type="evidence" value="ECO:0007669"/>
    <property type="project" value="UniProtKB-KW"/>
</dbReference>
<dbReference type="InterPro" id="IPR006433">
    <property type="entry name" value="Prohead_protease"/>
</dbReference>
<dbReference type="Proteomes" id="UP001185779">
    <property type="component" value="Unassembled WGS sequence"/>
</dbReference>
<feature type="domain" description="Prohead serine protease" evidence="5">
    <location>
        <begin position="18"/>
        <end position="151"/>
    </location>
</feature>
<evidence type="ECO:0000313" key="8">
    <source>
        <dbReference type="EMBL" id="MDV6312006.1"/>
    </source>
</evidence>
<evidence type="ECO:0000259" key="6">
    <source>
        <dbReference type="Pfam" id="PF05065"/>
    </source>
</evidence>
<dbReference type="InterPro" id="IPR054613">
    <property type="entry name" value="Peptidase_S78_dom"/>
</dbReference>
<dbReference type="Proteomes" id="UP001185922">
    <property type="component" value="Unassembled WGS sequence"/>
</dbReference>
<dbReference type="InterPro" id="IPR054612">
    <property type="entry name" value="Phage_capsid-like_C"/>
</dbReference>
<dbReference type="NCBIfam" id="TIGR01543">
    <property type="entry name" value="proheadase_HK97"/>
    <property type="match status" value="1"/>
</dbReference>
<evidence type="ECO:0000313" key="9">
    <source>
        <dbReference type="Proteomes" id="UP001185779"/>
    </source>
</evidence>